<feature type="non-terminal residue" evidence="1">
    <location>
        <position position="95"/>
    </location>
</feature>
<evidence type="ECO:0000313" key="1">
    <source>
        <dbReference type="EMBL" id="GIY41395.1"/>
    </source>
</evidence>
<accession>A0AAV4T5K2</accession>
<dbReference type="Proteomes" id="UP001054945">
    <property type="component" value="Unassembled WGS sequence"/>
</dbReference>
<protein>
    <submittedName>
        <fullName evidence="1">Uncharacterized protein</fullName>
    </submittedName>
</protein>
<proteinExistence type="predicted"/>
<name>A0AAV4T5K2_CAEEX</name>
<dbReference type="AlphaFoldDB" id="A0AAV4T5K2"/>
<gene>
    <name evidence="1" type="ORF">CEXT_514431</name>
</gene>
<sequence>MEKKSHRKLQAYDSPPALHKHFRCSRTHKCMKACLPKILCSPIHHRRIVEKTKELRGSLMYVFRKMQHQLWDFTINDQKRIAMEGVSMGQYVLLM</sequence>
<reference evidence="1 2" key="1">
    <citation type="submission" date="2021-06" db="EMBL/GenBank/DDBJ databases">
        <title>Caerostris extrusa draft genome.</title>
        <authorList>
            <person name="Kono N."/>
            <person name="Arakawa K."/>
        </authorList>
    </citation>
    <scope>NUCLEOTIDE SEQUENCE [LARGE SCALE GENOMIC DNA]</scope>
</reference>
<dbReference type="EMBL" id="BPLR01010714">
    <property type="protein sequence ID" value="GIY41395.1"/>
    <property type="molecule type" value="Genomic_DNA"/>
</dbReference>
<comment type="caution">
    <text evidence="1">The sequence shown here is derived from an EMBL/GenBank/DDBJ whole genome shotgun (WGS) entry which is preliminary data.</text>
</comment>
<keyword evidence="2" id="KW-1185">Reference proteome</keyword>
<organism evidence="1 2">
    <name type="scientific">Caerostris extrusa</name>
    <name type="common">Bark spider</name>
    <name type="synonym">Caerostris bankana</name>
    <dbReference type="NCBI Taxonomy" id="172846"/>
    <lineage>
        <taxon>Eukaryota</taxon>
        <taxon>Metazoa</taxon>
        <taxon>Ecdysozoa</taxon>
        <taxon>Arthropoda</taxon>
        <taxon>Chelicerata</taxon>
        <taxon>Arachnida</taxon>
        <taxon>Araneae</taxon>
        <taxon>Araneomorphae</taxon>
        <taxon>Entelegynae</taxon>
        <taxon>Araneoidea</taxon>
        <taxon>Araneidae</taxon>
        <taxon>Caerostris</taxon>
    </lineage>
</organism>
<evidence type="ECO:0000313" key="2">
    <source>
        <dbReference type="Proteomes" id="UP001054945"/>
    </source>
</evidence>